<dbReference type="Gene3D" id="1.20.1250.20">
    <property type="entry name" value="MFS general substrate transporter like domains"/>
    <property type="match status" value="2"/>
</dbReference>
<dbReference type="PROSITE" id="PS50850">
    <property type="entry name" value="MFS"/>
    <property type="match status" value="1"/>
</dbReference>
<dbReference type="InterPro" id="IPR036259">
    <property type="entry name" value="MFS_trans_sf"/>
</dbReference>
<comment type="caution">
    <text evidence="7">The sequence shown here is derived from an EMBL/GenBank/DDBJ whole genome shotgun (WGS) entry which is preliminary data.</text>
</comment>
<evidence type="ECO:0000256" key="2">
    <source>
        <dbReference type="ARBA" id="ARBA00022692"/>
    </source>
</evidence>
<feature type="transmembrane region" description="Helical" evidence="5">
    <location>
        <begin position="342"/>
        <end position="364"/>
    </location>
</feature>
<evidence type="ECO:0000313" key="8">
    <source>
        <dbReference type="Proteomes" id="UP000602532"/>
    </source>
</evidence>
<feature type="transmembrane region" description="Helical" evidence="5">
    <location>
        <begin position="175"/>
        <end position="197"/>
    </location>
</feature>
<accession>A0ABR8WZE7</accession>
<feature type="transmembrane region" description="Helical" evidence="5">
    <location>
        <begin position="88"/>
        <end position="109"/>
    </location>
</feature>
<name>A0ABR8WZE7_9MICO</name>
<dbReference type="PANTHER" id="PTHR23514">
    <property type="entry name" value="BYPASS OF STOP CODON PROTEIN 6"/>
    <property type="match status" value="1"/>
</dbReference>
<feature type="transmembrane region" description="Helical" evidence="5">
    <location>
        <begin position="285"/>
        <end position="303"/>
    </location>
</feature>
<proteinExistence type="predicted"/>
<dbReference type="EMBL" id="JACSPM010000001">
    <property type="protein sequence ID" value="MBD8022303.1"/>
    <property type="molecule type" value="Genomic_DNA"/>
</dbReference>
<keyword evidence="4 5" id="KW-0472">Membrane</keyword>
<organism evidence="7 8">
    <name type="scientific">Microbacterium gallinarum</name>
    <dbReference type="NCBI Taxonomy" id="2762209"/>
    <lineage>
        <taxon>Bacteria</taxon>
        <taxon>Bacillati</taxon>
        <taxon>Actinomycetota</taxon>
        <taxon>Actinomycetes</taxon>
        <taxon>Micrococcales</taxon>
        <taxon>Microbacteriaceae</taxon>
        <taxon>Microbacterium</taxon>
    </lineage>
</organism>
<evidence type="ECO:0000313" key="7">
    <source>
        <dbReference type="EMBL" id="MBD8022303.1"/>
    </source>
</evidence>
<feature type="transmembrane region" description="Helical" evidence="5">
    <location>
        <begin position="115"/>
        <end position="137"/>
    </location>
</feature>
<sequence>MTEPLRDDAPTAPLDPSLRRARGAVTAAYVAQGLGYAVIVTSLPALQQRQDIRDAAIVSILVLGVAVAAALGSVIANAVAVRWGSRTALALGLIIQAVALPVIAVPAPFAVFAGAFGVFGVGLGCVDAAAAMQGVAVQRAYGRHLLGSFFAAATAAAIVGALLVSAVALTATAAGIALMCAAAIALGAAVIGIRFLLREVPIDEALPPAERAKLPRAGIWIFGLVILAVFIADSAVSTWSTQYLQLDLETLAWIAPLGYAAYQAVVLVTRLVTDRLIPAIGRPRLVAIAAVTSAIGCAVVALVPFPVAAIIGFALAGVSAGVLIPVTFGAAGELSPEHSDQVIARVNLFNYAGAILGAVVVGLLADVTGYGPAFLIPAVALAAILLAVRWFRSPSQAARAASPGAQTTGTGLSR</sequence>
<dbReference type="PANTHER" id="PTHR23514:SF13">
    <property type="entry name" value="INNER MEMBRANE PROTEIN YBJJ"/>
    <property type="match status" value="1"/>
</dbReference>
<protein>
    <submittedName>
        <fullName evidence="7">MFS transporter</fullName>
    </submittedName>
</protein>
<keyword evidence="8" id="KW-1185">Reference proteome</keyword>
<dbReference type="InterPro" id="IPR020846">
    <property type="entry name" value="MFS_dom"/>
</dbReference>
<comment type="subcellular location">
    <subcellularLocation>
        <location evidence="1">Cell membrane</location>
        <topology evidence="1">Multi-pass membrane protein</topology>
    </subcellularLocation>
</comment>
<dbReference type="SUPFAM" id="SSF103473">
    <property type="entry name" value="MFS general substrate transporter"/>
    <property type="match status" value="1"/>
</dbReference>
<gene>
    <name evidence="7" type="ORF">H9622_01700</name>
</gene>
<feature type="transmembrane region" description="Helical" evidence="5">
    <location>
        <begin position="149"/>
        <end position="169"/>
    </location>
</feature>
<evidence type="ECO:0000256" key="3">
    <source>
        <dbReference type="ARBA" id="ARBA00022989"/>
    </source>
</evidence>
<feature type="transmembrane region" description="Helical" evidence="5">
    <location>
        <begin position="55"/>
        <end position="76"/>
    </location>
</feature>
<feature type="transmembrane region" description="Helical" evidence="5">
    <location>
        <begin position="251"/>
        <end position="273"/>
    </location>
</feature>
<evidence type="ECO:0000256" key="5">
    <source>
        <dbReference type="SAM" id="Phobius"/>
    </source>
</evidence>
<keyword evidence="2 5" id="KW-0812">Transmembrane</keyword>
<feature type="transmembrane region" description="Helical" evidence="5">
    <location>
        <begin position="21"/>
        <end position="43"/>
    </location>
</feature>
<keyword evidence="3 5" id="KW-1133">Transmembrane helix</keyword>
<reference evidence="7 8" key="1">
    <citation type="submission" date="2020-08" db="EMBL/GenBank/DDBJ databases">
        <title>A Genomic Blueprint of the Chicken Gut Microbiome.</title>
        <authorList>
            <person name="Gilroy R."/>
            <person name="Ravi A."/>
            <person name="Getino M."/>
            <person name="Pursley I."/>
            <person name="Horton D.L."/>
            <person name="Alikhan N.-F."/>
            <person name="Baker D."/>
            <person name="Gharbi K."/>
            <person name="Hall N."/>
            <person name="Watson M."/>
            <person name="Adriaenssens E.M."/>
            <person name="Foster-Nyarko E."/>
            <person name="Jarju S."/>
            <person name="Secka A."/>
            <person name="Antonio M."/>
            <person name="Oren A."/>
            <person name="Chaudhuri R."/>
            <person name="La Ragione R.M."/>
            <person name="Hildebrand F."/>
            <person name="Pallen M.J."/>
        </authorList>
    </citation>
    <scope>NUCLEOTIDE SEQUENCE [LARGE SCALE GENOMIC DNA]</scope>
    <source>
        <strain evidence="7 8">Sa1CUA4</strain>
    </source>
</reference>
<evidence type="ECO:0000256" key="4">
    <source>
        <dbReference type="ARBA" id="ARBA00023136"/>
    </source>
</evidence>
<dbReference type="RefSeq" id="WP_191763650.1">
    <property type="nucleotide sequence ID" value="NZ_JACSPM010000001.1"/>
</dbReference>
<feature type="transmembrane region" description="Helical" evidence="5">
    <location>
        <begin position="309"/>
        <end position="330"/>
    </location>
</feature>
<feature type="transmembrane region" description="Helical" evidence="5">
    <location>
        <begin position="370"/>
        <end position="391"/>
    </location>
</feature>
<evidence type="ECO:0000259" key="6">
    <source>
        <dbReference type="PROSITE" id="PS50850"/>
    </source>
</evidence>
<evidence type="ECO:0000256" key="1">
    <source>
        <dbReference type="ARBA" id="ARBA00004651"/>
    </source>
</evidence>
<dbReference type="Proteomes" id="UP000602532">
    <property type="component" value="Unassembled WGS sequence"/>
</dbReference>
<dbReference type="InterPro" id="IPR051788">
    <property type="entry name" value="MFS_Transporter"/>
</dbReference>
<dbReference type="InterPro" id="IPR011701">
    <property type="entry name" value="MFS"/>
</dbReference>
<feature type="transmembrane region" description="Helical" evidence="5">
    <location>
        <begin position="217"/>
        <end position="239"/>
    </location>
</feature>
<feature type="domain" description="Major facilitator superfamily (MFS) profile" evidence="6">
    <location>
        <begin position="21"/>
        <end position="396"/>
    </location>
</feature>
<dbReference type="Pfam" id="PF07690">
    <property type="entry name" value="MFS_1"/>
    <property type="match status" value="1"/>
</dbReference>